<organism evidence="1 2">
    <name type="scientific">Psychrobacter piscatorii</name>
    <dbReference type="NCBI Taxonomy" id="554343"/>
    <lineage>
        <taxon>Bacteria</taxon>
        <taxon>Pseudomonadati</taxon>
        <taxon>Pseudomonadota</taxon>
        <taxon>Gammaproteobacteria</taxon>
        <taxon>Moraxellales</taxon>
        <taxon>Moraxellaceae</taxon>
        <taxon>Psychrobacter</taxon>
    </lineage>
</organism>
<evidence type="ECO:0000313" key="2">
    <source>
        <dbReference type="Proteomes" id="UP000051202"/>
    </source>
</evidence>
<dbReference type="EMBL" id="LNDJ01000079">
    <property type="protein sequence ID" value="KRU22126.1"/>
    <property type="molecule type" value="Genomic_DNA"/>
</dbReference>
<accession>A0A0T6DQ97</accession>
<dbReference type="RefSeq" id="WP_058025107.1">
    <property type="nucleotide sequence ID" value="NZ_LNDJ01000079.1"/>
</dbReference>
<dbReference type="Proteomes" id="UP000051202">
    <property type="component" value="Unassembled WGS sequence"/>
</dbReference>
<protein>
    <submittedName>
        <fullName evidence="1">Uncharacterized protein</fullName>
    </submittedName>
</protein>
<name>A0A0T6DQ97_9GAMM</name>
<keyword evidence="2" id="KW-1185">Reference proteome</keyword>
<sequence length="125" mass="14400">MFDIKSFFKREVEKKLINVDDYIFMPERVEMELEGGQLNCVLNSDGRVDIFYSKEGVTEVGSASRKHPFTAFEKELYHGIYDDVITELVKEVDKIIDGSSKYFRRSQTLPFTAALSQNPADSNKF</sequence>
<evidence type="ECO:0000313" key="1">
    <source>
        <dbReference type="EMBL" id="KRU22126.1"/>
    </source>
</evidence>
<dbReference type="AlphaFoldDB" id="A0A0T6DQ97"/>
<reference evidence="1 2" key="1">
    <citation type="submission" date="2015-11" db="EMBL/GenBank/DDBJ databases">
        <title>Permanent draft genome of Psychrobacter piscatorii LQ58.</title>
        <authorList>
            <person name="Zhou M."/>
            <person name="Dong B."/>
            <person name="Liu Q."/>
        </authorList>
    </citation>
    <scope>NUCLEOTIDE SEQUENCE [LARGE SCALE GENOMIC DNA]</scope>
    <source>
        <strain evidence="1 2">LQ58</strain>
    </source>
</reference>
<comment type="caution">
    <text evidence="1">The sequence shown here is derived from an EMBL/GenBank/DDBJ whole genome shotgun (WGS) entry which is preliminary data.</text>
</comment>
<proteinExistence type="predicted"/>
<gene>
    <name evidence="1" type="ORF">AS194_09730</name>
</gene>